<keyword evidence="4 10" id="KW-0349">Heme</keyword>
<dbReference type="PRINTS" id="PR00463">
    <property type="entry name" value="EP450I"/>
</dbReference>
<keyword evidence="5 10" id="KW-0479">Metal-binding</keyword>
<keyword evidence="13" id="KW-0812">Transmembrane</keyword>
<dbReference type="SUPFAM" id="SSF48264">
    <property type="entry name" value="Cytochrome P450"/>
    <property type="match status" value="1"/>
</dbReference>
<evidence type="ECO:0000256" key="3">
    <source>
        <dbReference type="ARBA" id="ARBA00010617"/>
    </source>
</evidence>
<feature type="coiled-coil region" evidence="12">
    <location>
        <begin position="229"/>
        <end position="256"/>
    </location>
</feature>
<evidence type="ECO:0000256" key="13">
    <source>
        <dbReference type="SAM" id="Phobius"/>
    </source>
</evidence>
<evidence type="ECO:0000256" key="2">
    <source>
        <dbReference type="ARBA" id="ARBA00004370"/>
    </source>
</evidence>
<dbReference type="PRINTS" id="PR00385">
    <property type="entry name" value="P450"/>
</dbReference>
<keyword evidence="8 11" id="KW-0503">Monooxygenase</keyword>
<evidence type="ECO:0000256" key="1">
    <source>
        <dbReference type="ARBA" id="ARBA00001971"/>
    </source>
</evidence>
<keyword evidence="6 11" id="KW-0560">Oxidoreductase</keyword>
<dbReference type="InterPro" id="IPR002401">
    <property type="entry name" value="Cyt_P450_E_grp-I"/>
</dbReference>
<evidence type="ECO:0000256" key="9">
    <source>
        <dbReference type="ARBA" id="ARBA00023136"/>
    </source>
</evidence>
<dbReference type="InterPro" id="IPR001128">
    <property type="entry name" value="Cyt_P450"/>
</dbReference>
<keyword evidence="13" id="KW-1133">Transmembrane helix</keyword>
<dbReference type="GO" id="GO:0004497">
    <property type="term" value="F:monooxygenase activity"/>
    <property type="evidence" value="ECO:0007669"/>
    <property type="project" value="UniProtKB-KW"/>
</dbReference>
<dbReference type="Pfam" id="PF00067">
    <property type="entry name" value="p450"/>
    <property type="match status" value="1"/>
</dbReference>
<dbReference type="InterPro" id="IPR036396">
    <property type="entry name" value="Cyt_P450_sf"/>
</dbReference>
<dbReference type="PROSITE" id="PS00086">
    <property type="entry name" value="CYTOCHROME_P450"/>
    <property type="match status" value="1"/>
</dbReference>
<dbReference type="Gene3D" id="1.10.630.10">
    <property type="entry name" value="Cytochrome P450"/>
    <property type="match status" value="1"/>
</dbReference>
<evidence type="ECO:0000256" key="7">
    <source>
        <dbReference type="ARBA" id="ARBA00023004"/>
    </source>
</evidence>
<feature type="binding site" description="axial binding residue" evidence="10">
    <location>
        <position position="446"/>
    </location>
    <ligand>
        <name>heme</name>
        <dbReference type="ChEBI" id="CHEBI:30413"/>
    </ligand>
    <ligandPart>
        <name>Fe</name>
        <dbReference type="ChEBI" id="CHEBI:18248"/>
    </ligandPart>
</feature>
<keyword evidence="7 10" id="KW-0408">Iron</keyword>
<evidence type="ECO:0000256" key="4">
    <source>
        <dbReference type="ARBA" id="ARBA00022617"/>
    </source>
</evidence>
<feature type="transmembrane region" description="Helical" evidence="13">
    <location>
        <begin position="6"/>
        <end position="25"/>
    </location>
</feature>
<evidence type="ECO:0000313" key="14">
    <source>
        <dbReference type="EMBL" id="QUN00531.1"/>
    </source>
</evidence>
<evidence type="ECO:0000256" key="6">
    <source>
        <dbReference type="ARBA" id="ARBA00023002"/>
    </source>
</evidence>
<evidence type="ECO:0000256" key="8">
    <source>
        <dbReference type="ARBA" id="ARBA00023033"/>
    </source>
</evidence>
<dbReference type="GO" id="GO:0016705">
    <property type="term" value="F:oxidoreductase activity, acting on paired donors, with incorporation or reduction of molecular oxygen"/>
    <property type="evidence" value="ECO:0007669"/>
    <property type="project" value="InterPro"/>
</dbReference>
<proteinExistence type="evidence at transcript level"/>
<dbReference type="PANTHER" id="PTHR47943:SF9">
    <property type="entry name" value="CYTOCHROME P450"/>
    <property type="match status" value="1"/>
</dbReference>
<dbReference type="EMBL" id="MN738206">
    <property type="protein sequence ID" value="QUN00531.1"/>
    <property type="molecule type" value="mRNA"/>
</dbReference>
<dbReference type="PANTHER" id="PTHR47943">
    <property type="entry name" value="CYTOCHROME P450 93A3-LIKE"/>
    <property type="match status" value="1"/>
</dbReference>
<organism evidence="14">
    <name type="scientific">Tripterygium wilfordii</name>
    <name type="common">Thunder God vine</name>
    <dbReference type="NCBI Taxonomy" id="458696"/>
    <lineage>
        <taxon>Eukaryota</taxon>
        <taxon>Viridiplantae</taxon>
        <taxon>Streptophyta</taxon>
        <taxon>Embryophyta</taxon>
        <taxon>Tracheophyta</taxon>
        <taxon>Spermatophyta</taxon>
        <taxon>Magnoliopsida</taxon>
        <taxon>eudicotyledons</taxon>
        <taxon>Gunneridae</taxon>
        <taxon>Pentapetalae</taxon>
        <taxon>rosids</taxon>
        <taxon>fabids</taxon>
        <taxon>Celastrales</taxon>
        <taxon>Celastraceae</taxon>
        <taxon>Tripterygium</taxon>
    </lineage>
</organism>
<dbReference type="GO" id="GO:0020037">
    <property type="term" value="F:heme binding"/>
    <property type="evidence" value="ECO:0007669"/>
    <property type="project" value="InterPro"/>
</dbReference>
<dbReference type="InterPro" id="IPR017972">
    <property type="entry name" value="Cyt_P450_CS"/>
</dbReference>
<keyword evidence="12" id="KW-0175">Coiled coil</keyword>
<dbReference type="GO" id="GO:0016020">
    <property type="term" value="C:membrane"/>
    <property type="evidence" value="ECO:0007669"/>
    <property type="project" value="UniProtKB-SubCell"/>
</dbReference>
<sequence length="507" mass="57365">MVHLMSPSILAIVLVVVVGFLWSYIHSRLTGAKKQPPGPRALPVIGHLHLLGNLPHQTLAHLAKKYGALMSLKLGSEPTIVVSSPEAAELILKTHDAIFATRPKLISTDYIYYGDKAVSFTPYGSYWRNVRKLCNMHLLGASKVESFAPIRRENLEMLIGSLRKSVAESEVVDLTLTLSELLENITYKMVLGRNKDDEFDIMRLVAEGSVLAGAFNISDYVPYLRPLDLQGLERRLKAFSQEMDKLLEKILNEHDQEDGKAETRRNMNFIDTLVSLMNQPMNPNDEASYLVDRTNIKGMLMDMVLGAFETSATSVVWIFSELLRHPRVMKCVQEELESVIGMKRMVEETDLTKLNYLDMVIKETYRLHPVGPLLLPRESMEDIEIDRYHISKKTRIIVNTWAMGRDPKVWSSNVNEFLPERFASAEIDLKGHQFQLLPFGSGQRRCAGMQLGLTTVRLITAQLVHCFNWELPYGILPSDLDMTEKSGLAVPKANHLLAIPTSYRIFS</sequence>
<comment type="cofactor">
    <cofactor evidence="1 10">
        <name>heme</name>
        <dbReference type="ChEBI" id="CHEBI:30413"/>
    </cofactor>
</comment>
<reference evidence="14" key="1">
    <citation type="submission" date="2019-11" db="EMBL/GenBank/DDBJ databases">
        <authorList>
            <person name="Zhou J.W."/>
        </authorList>
    </citation>
    <scope>NUCLEOTIDE SEQUENCE</scope>
</reference>
<dbReference type="GO" id="GO:0005506">
    <property type="term" value="F:iron ion binding"/>
    <property type="evidence" value="ECO:0007669"/>
    <property type="project" value="InterPro"/>
</dbReference>
<name>A0A8T8L8K7_TRIWF</name>
<evidence type="ECO:0000256" key="10">
    <source>
        <dbReference type="PIRSR" id="PIRSR602401-1"/>
    </source>
</evidence>
<dbReference type="AlphaFoldDB" id="A0A8T8L8K7"/>
<keyword evidence="9 13" id="KW-0472">Membrane</keyword>
<evidence type="ECO:0000256" key="5">
    <source>
        <dbReference type="ARBA" id="ARBA00022723"/>
    </source>
</evidence>
<dbReference type="CDD" id="cd11072">
    <property type="entry name" value="CYP71-like"/>
    <property type="match status" value="1"/>
</dbReference>
<comment type="subcellular location">
    <subcellularLocation>
        <location evidence="2">Membrane</location>
    </subcellularLocation>
</comment>
<dbReference type="FunFam" id="1.10.630.10:FF:000011">
    <property type="entry name" value="Cytochrome P450 83B1"/>
    <property type="match status" value="1"/>
</dbReference>
<evidence type="ECO:0000256" key="12">
    <source>
        <dbReference type="SAM" id="Coils"/>
    </source>
</evidence>
<comment type="similarity">
    <text evidence="3 11">Belongs to the cytochrome P450 family.</text>
</comment>
<accession>A0A8T8L8K7</accession>
<protein>
    <submittedName>
        <fullName evidence="14">Cytochrome P450 736A245</fullName>
    </submittedName>
</protein>
<evidence type="ECO:0000256" key="11">
    <source>
        <dbReference type="RuleBase" id="RU000461"/>
    </source>
</evidence>